<feature type="compositionally biased region" description="Basic residues" evidence="4">
    <location>
        <begin position="712"/>
        <end position="721"/>
    </location>
</feature>
<dbReference type="GO" id="GO:0032797">
    <property type="term" value="C:SMN complex"/>
    <property type="evidence" value="ECO:0007669"/>
    <property type="project" value="TreeGrafter"/>
</dbReference>
<proteinExistence type="predicted"/>
<dbReference type="InterPro" id="IPR056421">
    <property type="entry name" value="TPR_GEMI5"/>
</dbReference>
<dbReference type="InterPro" id="IPR015943">
    <property type="entry name" value="WD40/YVTN_repeat-like_dom_sf"/>
</dbReference>
<evidence type="ECO:0000313" key="9">
    <source>
        <dbReference type="Proteomes" id="UP001497644"/>
    </source>
</evidence>
<feature type="repeat" description="WD" evidence="3">
    <location>
        <begin position="656"/>
        <end position="689"/>
    </location>
</feature>
<gene>
    <name evidence="8" type="ORF">LPLAT_LOCUS9731</name>
</gene>
<evidence type="ECO:0000256" key="3">
    <source>
        <dbReference type="PROSITE-ProRule" id="PRU00221"/>
    </source>
</evidence>
<dbReference type="EMBL" id="OZ034828">
    <property type="protein sequence ID" value="CAL1684015.1"/>
    <property type="molecule type" value="Genomic_DNA"/>
</dbReference>
<keyword evidence="1 3" id="KW-0853">WD repeat</keyword>
<dbReference type="InterPro" id="IPR036322">
    <property type="entry name" value="WD40_repeat_dom_sf"/>
</dbReference>
<evidence type="ECO:0000256" key="1">
    <source>
        <dbReference type="ARBA" id="ARBA00022574"/>
    </source>
</evidence>
<accession>A0AAV2NY80</accession>
<feature type="repeat" description="WD" evidence="3">
    <location>
        <begin position="613"/>
        <end position="655"/>
    </location>
</feature>
<feature type="domain" description="Gem-associated protein 5 TPR" evidence="6">
    <location>
        <begin position="791"/>
        <end position="996"/>
    </location>
</feature>
<evidence type="ECO:0000313" key="8">
    <source>
        <dbReference type="EMBL" id="CAL1684015.1"/>
    </source>
</evidence>
<dbReference type="SUPFAM" id="SSF50978">
    <property type="entry name" value="WD40 repeat-like"/>
    <property type="match status" value="2"/>
</dbReference>
<dbReference type="InterPro" id="IPR001680">
    <property type="entry name" value="WD40_rpt"/>
</dbReference>
<feature type="domain" description="Gem-associated protein 5 first beta-propeller" evidence="5">
    <location>
        <begin position="126"/>
        <end position="200"/>
    </location>
</feature>
<keyword evidence="2" id="KW-0677">Repeat</keyword>
<dbReference type="InterPro" id="IPR052640">
    <property type="entry name" value="Gemin-5"/>
</dbReference>
<dbReference type="PROSITE" id="PS50294">
    <property type="entry name" value="WD_REPEATS_REGION"/>
    <property type="match status" value="2"/>
</dbReference>
<dbReference type="Gene3D" id="2.130.10.10">
    <property type="entry name" value="YVTN repeat-like/Quinoprotein amine dehydrogenase"/>
    <property type="match status" value="2"/>
</dbReference>
<dbReference type="Pfam" id="PF23770">
    <property type="entry name" value="Beta-prop_RIG_1st"/>
    <property type="match status" value="1"/>
</dbReference>
<organism evidence="8 9">
    <name type="scientific">Lasius platythorax</name>
    <dbReference type="NCBI Taxonomy" id="488582"/>
    <lineage>
        <taxon>Eukaryota</taxon>
        <taxon>Metazoa</taxon>
        <taxon>Ecdysozoa</taxon>
        <taxon>Arthropoda</taxon>
        <taxon>Hexapoda</taxon>
        <taxon>Insecta</taxon>
        <taxon>Pterygota</taxon>
        <taxon>Neoptera</taxon>
        <taxon>Endopterygota</taxon>
        <taxon>Hymenoptera</taxon>
        <taxon>Apocrita</taxon>
        <taxon>Aculeata</taxon>
        <taxon>Formicoidea</taxon>
        <taxon>Formicidae</taxon>
        <taxon>Formicinae</taxon>
        <taxon>Lasius</taxon>
        <taxon>Lasius</taxon>
    </lineage>
</organism>
<evidence type="ECO:0000259" key="6">
    <source>
        <dbReference type="Pfam" id="PF23774"/>
    </source>
</evidence>
<feature type="domain" description="Gem-associated protein 5 second beta-propeller" evidence="7">
    <location>
        <begin position="377"/>
        <end position="680"/>
    </location>
</feature>
<evidence type="ECO:0000256" key="4">
    <source>
        <dbReference type="SAM" id="MobiDB-lite"/>
    </source>
</evidence>
<keyword evidence="9" id="KW-1185">Reference proteome</keyword>
<dbReference type="PROSITE" id="PS00678">
    <property type="entry name" value="WD_REPEATS_1"/>
    <property type="match status" value="1"/>
</dbReference>
<dbReference type="InterPro" id="IPR019775">
    <property type="entry name" value="WD40_repeat_CS"/>
</dbReference>
<reference evidence="8" key="1">
    <citation type="submission" date="2024-04" db="EMBL/GenBank/DDBJ databases">
        <authorList>
            <consortium name="Molecular Ecology Group"/>
        </authorList>
    </citation>
    <scope>NUCLEOTIDE SEQUENCE</scope>
</reference>
<dbReference type="SMART" id="SM00320">
    <property type="entry name" value="WD40"/>
    <property type="match status" value="8"/>
</dbReference>
<name>A0AAV2NY80_9HYME</name>
<sequence length="1332" mass="151487">MNEIVLPPSPNWYLSNILVCSRRGTVAWGTKNFIIIARQREDCQGLQYSLIKDLFKDRVTALAFCPKLDSPDSPELLISGGDEDKVKILNVDTSDLVVEFSFKDNSLGKSIVGVDWSAKDNNLAYAVNSEGFLMYCYISYETSKIIFLGKLTATCLACCPHDSNLLAIGTKSGLVYIVQKETILYKLRGHNEEIVSLSWCPSDVNVISGNDKRDLLLASGAKDRSVFIWRAGGDGRYETVINIPNLPLHGSSHKGKLGTMTGTWIAVCWVEPKVLLTASLWGELLSWDLSTNKNKPTCKLFHTYHSRGLFCIAAVPKNDEISDNWRAESEFTVWTLAQDRWIICCKRNSDPTKSAILEYKIPTQGGFIYCMTACFIDTSRIVFGVGDAMLRLWNLSEPHAKTFDVFSHWQKIKGKIRAVSWFPDDESTVAFGTAEGRVGVFDAIGTNKPPILYRQYHRNTIYKLEWVKLGQDYFLFSCAEGELVAYKKSAPNDEPMSIIKEGCTEFSWKSELCLAIALENGAIMFYDQKLKKRKNTIHVLRSMVNCLAWHPDSTATDKWTSSTANYLAVASDWNIVVFDMSELIKELKTSTEDYIQEEDSNEERKLHKMVATLNGHVDKVVCLAWSPHFSGHLVSGSYDHIAQVWNVEKQELMGTYMAHDGPVLCCMWSPLKPQLILTGSSDFMLRIWDYTLPAQSPKQLPEIKIIKKNLKQQKPQKKWSKNKMEEEQSNSTTSNSQPVIHNTKSEVAPLKKKEKNSYFNGYNKIINDRSKILNFITNDIRKNQKQCEEDLSLFSEKEHLLELINHEKLTQDSSNAITELNMWSDNLQNDLTCAAKDQQLNDFLVSLAPSVSMKMWKEMCEAYAHQLIRQCNVEKAVSYLLCIHKIYEAIEAFLDASMFKEAYVLARCKLDASDPFLNKILELWSEWAVSNGQLEQAAHCRVELKQYDKAAKILARRKDAHCLEVASELAFLSGDEGYGTSLIVASMTRALVKSDWSKARSLIAELRQIEYLKVHIDAHEAITSTYKKQTEIDTMRMWLEKKESHGVLQTLEIKYSTANVASYYDALCKNENINAILKNGSKDSMMQLNASYRIAIAVTCDAKETQLKHLAKVLGDMFDYEAIAIEHGTATNEKFFIHILAKLDNRKPTDEGSIYAKSNYPVSQSIRAYLCIGLLSWLPNYLGQLLIEEETQFVQLIMDLLDDAINETTLSYQDKICKLGQLEDQLLSLMLALDDDVEKNDDYKKIKEEVEKLKLDENKFREERVCMPNPKVIFDKACSLANKLSDDNDRFRLLHSLDKLVTLKEIKSELKESPSEKLENVSQKMDKIILEQ</sequence>
<evidence type="ECO:0000256" key="2">
    <source>
        <dbReference type="ARBA" id="ARBA00022737"/>
    </source>
</evidence>
<evidence type="ECO:0008006" key="10">
    <source>
        <dbReference type="Google" id="ProtNLM"/>
    </source>
</evidence>
<dbReference type="InterPro" id="IPR056424">
    <property type="entry name" value="Beta-prop_GEMI5_2nd"/>
</dbReference>
<protein>
    <recommendedName>
        <fullName evidence="10">Gem-associated protein 5</fullName>
    </recommendedName>
</protein>
<dbReference type="GO" id="GO:0003730">
    <property type="term" value="F:mRNA 3'-UTR binding"/>
    <property type="evidence" value="ECO:0007669"/>
    <property type="project" value="TreeGrafter"/>
</dbReference>
<dbReference type="Pfam" id="PF23774">
    <property type="entry name" value="TPR_GEMI5"/>
    <property type="match status" value="1"/>
</dbReference>
<dbReference type="InterPro" id="IPR056432">
    <property type="entry name" value="Beta-prop_GEMI5_1st"/>
</dbReference>
<dbReference type="Proteomes" id="UP001497644">
    <property type="component" value="Chromosome 5"/>
</dbReference>
<dbReference type="PANTHER" id="PTHR46362">
    <property type="entry name" value="GEM-ASSOCIATED PROTEIN 5"/>
    <property type="match status" value="1"/>
</dbReference>
<dbReference type="Pfam" id="PF23775">
    <property type="entry name" value="Beta-prop_RIG_2nd"/>
    <property type="match status" value="1"/>
</dbReference>
<evidence type="ECO:0000259" key="5">
    <source>
        <dbReference type="Pfam" id="PF23770"/>
    </source>
</evidence>
<dbReference type="GO" id="GO:0000387">
    <property type="term" value="P:spliceosomal snRNP assembly"/>
    <property type="evidence" value="ECO:0007669"/>
    <property type="project" value="TreeGrafter"/>
</dbReference>
<dbReference type="GO" id="GO:0005634">
    <property type="term" value="C:nucleus"/>
    <property type="evidence" value="ECO:0007669"/>
    <property type="project" value="TreeGrafter"/>
</dbReference>
<dbReference type="PANTHER" id="PTHR46362:SF1">
    <property type="entry name" value="GEM-ASSOCIATED PROTEIN 5"/>
    <property type="match status" value="1"/>
</dbReference>
<feature type="region of interest" description="Disordered" evidence="4">
    <location>
        <begin position="712"/>
        <end position="746"/>
    </location>
</feature>
<evidence type="ECO:0000259" key="7">
    <source>
        <dbReference type="Pfam" id="PF23775"/>
    </source>
</evidence>
<dbReference type="PROSITE" id="PS50082">
    <property type="entry name" value="WD_REPEATS_2"/>
    <property type="match status" value="2"/>
</dbReference>